<evidence type="ECO:0000313" key="1">
    <source>
        <dbReference type="EMBL" id="MCH7414252.1"/>
    </source>
</evidence>
<reference evidence="1" key="1">
    <citation type="submission" date="2022-03" db="EMBL/GenBank/DDBJ databases">
        <title>De novo assembled genomes of Belliella spp. (Cyclobacteriaceae) strains.</title>
        <authorList>
            <person name="Szabo A."/>
            <person name="Korponai K."/>
            <person name="Felfoldi T."/>
        </authorList>
    </citation>
    <scope>NUCLEOTIDE SEQUENCE</scope>
    <source>
        <strain evidence="1">DSM 111903</strain>
    </source>
</reference>
<keyword evidence="2" id="KW-1185">Reference proteome</keyword>
<dbReference type="Proteomes" id="UP001165430">
    <property type="component" value="Unassembled WGS sequence"/>
</dbReference>
<accession>A0ABS9VCU8</accession>
<organism evidence="1 2">
    <name type="scientific">Belliella alkalica</name>
    <dbReference type="NCBI Taxonomy" id="1730871"/>
    <lineage>
        <taxon>Bacteria</taxon>
        <taxon>Pseudomonadati</taxon>
        <taxon>Bacteroidota</taxon>
        <taxon>Cytophagia</taxon>
        <taxon>Cytophagales</taxon>
        <taxon>Cyclobacteriaceae</taxon>
        <taxon>Belliella</taxon>
    </lineage>
</organism>
<comment type="caution">
    <text evidence="1">The sequence shown here is derived from an EMBL/GenBank/DDBJ whole genome shotgun (WGS) entry which is preliminary data.</text>
</comment>
<dbReference type="EMBL" id="JAKZGO010000009">
    <property type="protein sequence ID" value="MCH7414252.1"/>
    <property type="molecule type" value="Genomic_DNA"/>
</dbReference>
<name>A0ABS9VCU8_9BACT</name>
<dbReference type="RefSeq" id="WP_241412646.1">
    <property type="nucleotide sequence ID" value="NZ_JAKZGO010000009.1"/>
</dbReference>
<sequence length="219" mass="25580">MKNFTKLYKTLQIKFLLAILMFSCQEVSENPDLIKDSEDLSTKILPPDLDPTGRISFANLNSFSDFVEKNIEKPVEELNLFKGRFVSLRQKNEELARTNPELLKVLDEDIEEDPIITDEFTASIVNEKREVMIDGKVVRYTEYGTLVYHDYFTERVEQILEILTHEEIESIYSTHDFEEDSFYEIEPGIFLFGTVEEDEVDMEMKYVDYSNAAMIPWGP</sequence>
<protein>
    <submittedName>
        <fullName evidence="1">Uncharacterized protein</fullName>
    </submittedName>
</protein>
<gene>
    <name evidence="1" type="ORF">MM213_12190</name>
</gene>
<evidence type="ECO:0000313" key="2">
    <source>
        <dbReference type="Proteomes" id="UP001165430"/>
    </source>
</evidence>
<proteinExistence type="predicted"/>